<evidence type="ECO:0000256" key="4">
    <source>
        <dbReference type="ARBA" id="ARBA00022448"/>
    </source>
</evidence>
<evidence type="ECO:0000256" key="20">
    <source>
        <dbReference type="PIRSR" id="PIRSR603816-1"/>
    </source>
</evidence>
<dbReference type="InterPro" id="IPR051936">
    <property type="entry name" value="Heme-iron_electron_transfer"/>
</dbReference>
<comment type="cofactor">
    <cofactor evidence="2">
        <name>heme b</name>
        <dbReference type="ChEBI" id="CHEBI:60344"/>
    </cofactor>
</comment>
<comment type="similarity">
    <text evidence="18">In the N-terminal section; belongs to the nitrate reductase alpha subunit family.</text>
</comment>
<comment type="similarity">
    <text evidence="16">In the central section; belongs to the NarJ/NarW family.</text>
</comment>
<dbReference type="NCBIfam" id="TIGR00351">
    <property type="entry name" value="narI"/>
    <property type="match status" value="1"/>
</dbReference>
<keyword evidence="8" id="KW-0479">Metal-binding</keyword>
<feature type="transmembrane region" description="Helical" evidence="22">
    <location>
        <begin position="6"/>
        <end position="23"/>
    </location>
</feature>
<evidence type="ECO:0000256" key="16">
    <source>
        <dbReference type="ARBA" id="ARBA00061095"/>
    </source>
</evidence>
<feature type="region of interest" description="Disordered" evidence="21">
    <location>
        <begin position="231"/>
        <end position="259"/>
    </location>
</feature>
<feature type="transmembrane region" description="Helical" evidence="22">
    <location>
        <begin position="128"/>
        <end position="147"/>
    </location>
</feature>
<comment type="function">
    <text evidence="15">Does not seem to have nitrate reductase activity.</text>
</comment>
<accession>A0A7Y9GN98</accession>
<dbReference type="AlphaFoldDB" id="A0A7Y9GN98"/>
<dbReference type="GO" id="GO:0046872">
    <property type="term" value="F:metal ion binding"/>
    <property type="evidence" value="ECO:0007669"/>
    <property type="project" value="UniProtKB-KW"/>
</dbReference>
<evidence type="ECO:0000256" key="1">
    <source>
        <dbReference type="ARBA" id="ARBA00001942"/>
    </source>
</evidence>
<dbReference type="RefSeq" id="WP_179488919.1">
    <property type="nucleotide sequence ID" value="NZ_JACCBV010000001.1"/>
</dbReference>
<keyword evidence="6 20" id="KW-0349">Heme</keyword>
<dbReference type="GO" id="GO:0019645">
    <property type="term" value="P:anaerobic electron transport chain"/>
    <property type="evidence" value="ECO:0007669"/>
    <property type="project" value="TreeGrafter"/>
</dbReference>
<dbReference type="GO" id="GO:0042128">
    <property type="term" value="P:nitrate assimilation"/>
    <property type="evidence" value="ECO:0007669"/>
    <property type="project" value="UniProtKB-KW"/>
</dbReference>
<evidence type="ECO:0000256" key="6">
    <source>
        <dbReference type="ARBA" id="ARBA00022617"/>
    </source>
</evidence>
<keyword evidence="12 20" id="KW-0408">Iron</keyword>
<organism evidence="24 25">
    <name type="scientific">Microbacterium immunditiarum</name>
    <dbReference type="NCBI Taxonomy" id="337480"/>
    <lineage>
        <taxon>Bacteria</taxon>
        <taxon>Bacillati</taxon>
        <taxon>Actinomycetota</taxon>
        <taxon>Actinomycetes</taxon>
        <taxon>Micrococcales</taxon>
        <taxon>Microbacteriaceae</taxon>
        <taxon>Microbacterium</taxon>
    </lineage>
</organism>
<feature type="binding site" description="axial binding residue" evidence="20">
    <location>
        <position position="63"/>
    </location>
    <ligand>
        <name>heme b</name>
        <dbReference type="ChEBI" id="CHEBI:60344"/>
        <label>1</label>
    </ligand>
    <ligandPart>
        <name>Fe</name>
        <dbReference type="ChEBI" id="CHEBI:18248"/>
    </ligandPart>
</feature>
<comment type="subcellular location">
    <subcellularLocation>
        <location evidence="3">Cell membrane</location>
        <topology evidence="3">Multi-pass membrane protein</topology>
    </subcellularLocation>
</comment>
<keyword evidence="13" id="KW-0534">Nitrate assimilation</keyword>
<evidence type="ECO:0000313" key="24">
    <source>
        <dbReference type="EMBL" id="NYE19512.1"/>
    </source>
</evidence>
<evidence type="ECO:0000256" key="22">
    <source>
        <dbReference type="SAM" id="Phobius"/>
    </source>
</evidence>
<feature type="domain" description="NarG-like" evidence="23">
    <location>
        <begin position="4"/>
        <end position="223"/>
    </location>
</feature>
<dbReference type="InterPro" id="IPR003816">
    <property type="entry name" value="Nitrate_red_gam"/>
</dbReference>
<evidence type="ECO:0000256" key="18">
    <source>
        <dbReference type="ARBA" id="ARBA00061480"/>
    </source>
</evidence>
<evidence type="ECO:0000256" key="19">
    <source>
        <dbReference type="ARBA" id="ARBA00071287"/>
    </source>
</evidence>
<feature type="transmembrane region" description="Helical" evidence="22">
    <location>
        <begin position="188"/>
        <end position="214"/>
    </location>
</feature>
<protein>
    <recommendedName>
        <fullName evidence="19">Nitrate reductase-like protein NarX</fullName>
    </recommendedName>
</protein>
<keyword evidence="25" id="KW-1185">Reference proteome</keyword>
<dbReference type="EMBL" id="JACCBV010000001">
    <property type="protein sequence ID" value="NYE19512.1"/>
    <property type="molecule type" value="Genomic_DNA"/>
</dbReference>
<feature type="transmembrane region" description="Helical" evidence="22">
    <location>
        <begin position="44"/>
        <end position="66"/>
    </location>
</feature>
<keyword evidence="7 22" id="KW-0812">Transmembrane</keyword>
<dbReference type="PANTHER" id="PTHR30598:SF3">
    <property type="entry name" value="RESPIRATORY NITRATE REDUCTASE 1 GAMMA CHAIN"/>
    <property type="match status" value="1"/>
</dbReference>
<reference evidence="24 25" key="1">
    <citation type="submission" date="2020-07" db="EMBL/GenBank/DDBJ databases">
        <title>Sequencing the genomes of 1000 actinobacteria strains.</title>
        <authorList>
            <person name="Klenk H.-P."/>
        </authorList>
    </citation>
    <scope>NUCLEOTIDE SEQUENCE [LARGE SCALE GENOMIC DNA]</scope>
    <source>
        <strain evidence="24 25">DSM 24662</strain>
    </source>
</reference>
<feature type="binding site" description="axial binding residue" evidence="20">
    <location>
        <position position="53"/>
    </location>
    <ligand>
        <name>heme b</name>
        <dbReference type="ChEBI" id="CHEBI:60344"/>
        <label>1</label>
    </ligand>
    <ligandPart>
        <name>Fe</name>
        <dbReference type="ChEBI" id="CHEBI:18248"/>
    </ligandPart>
</feature>
<evidence type="ECO:0000256" key="21">
    <source>
        <dbReference type="SAM" id="MobiDB-lite"/>
    </source>
</evidence>
<evidence type="ECO:0000256" key="15">
    <source>
        <dbReference type="ARBA" id="ARBA00056200"/>
    </source>
</evidence>
<dbReference type="GO" id="GO:0009055">
    <property type="term" value="F:electron transfer activity"/>
    <property type="evidence" value="ECO:0007669"/>
    <property type="project" value="TreeGrafter"/>
</dbReference>
<dbReference type="Pfam" id="PF02665">
    <property type="entry name" value="Nitrate_red_gam"/>
    <property type="match status" value="1"/>
</dbReference>
<dbReference type="Gene3D" id="1.20.950.20">
    <property type="entry name" value="Transmembrane di-heme cytochromes, Chain C"/>
    <property type="match status" value="1"/>
</dbReference>
<dbReference type="PANTHER" id="PTHR30598">
    <property type="entry name" value="NITRATE REDUCTASE PRIVATE CHAPERONE, REDOX ENZYME MATURATION PROTEIN REMP FAMILY"/>
    <property type="match status" value="1"/>
</dbReference>
<keyword evidence="5" id="KW-1003">Cell membrane</keyword>
<feature type="binding site" description="axial binding residue" evidence="20">
    <location>
        <position position="186"/>
    </location>
    <ligand>
        <name>heme b</name>
        <dbReference type="ChEBI" id="CHEBI:60344"/>
        <label>1</label>
    </ligand>
    <ligandPart>
        <name>Fe</name>
        <dbReference type="ChEBI" id="CHEBI:18248"/>
    </ligandPart>
</feature>
<evidence type="ECO:0000259" key="23">
    <source>
        <dbReference type="Pfam" id="PF02665"/>
    </source>
</evidence>
<evidence type="ECO:0000256" key="8">
    <source>
        <dbReference type="ARBA" id="ARBA00022723"/>
    </source>
</evidence>
<dbReference type="InterPro" id="IPR036197">
    <property type="entry name" value="NarG-like_sf"/>
</dbReference>
<evidence type="ECO:0000256" key="13">
    <source>
        <dbReference type="ARBA" id="ARBA00023063"/>
    </source>
</evidence>
<dbReference type="GO" id="GO:0020037">
    <property type="term" value="F:heme binding"/>
    <property type="evidence" value="ECO:0007669"/>
    <property type="project" value="TreeGrafter"/>
</dbReference>
<name>A0A7Y9GN98_9MICO</name>
<keyword evidence="4" id="KW-0813">Transport</keyword>
<dbReference type="GO" id="GO:0009325">
    <property type="term" value="C:nitrate reductase complex"/>
    <property type="evidence" value="ECO:0007669"/>
    <property type="project" value="InterPro"/>
</dbReference>
<evidence type="ECO:0000256" key="3">
    <source>
        <dbReference type="ARBA" id="ARBA00004651"/>
    </source>
</evidence>
<comment type="similarity">
    <text evidence="17">In the C-terminal section; belongs to the nitrate reductase gamma subunit family.</text>
</comment>
<evidence type="ECO:0000313" key="25">
    <source>
        <dbReference type="Proteomes" id="UP000576969"/>
    </source>
</evidence>
<dbReference type="GO" id="GO:0005886">
    <property type="term" value="C:plasma membrane"/>
    <property type="evidence" value="ECO:0007669"/>
    <property type="project" value="UniProtKB-SubCell"/>
</dbReference>
<dbReference type="GO" id="GO:0008940">
    <property type="term" value="F:nitrate reductase activity"/>
    <property type="evidence" value="ECO:0007669"/>
    <property type="project" value="InterPro"/>
</dbReference>
<sequence>MSLLLWGILPYVMVIILIGGLIWRYRYDQFGWTTRSSQLYESRLLRIGSPLFHFGILVVVIGHIAGLVIPKSWTEALGVTEEMYHLAALGLGTIAGVATLVGVGILIYRRRTTGPVFMATTKNDKTMYVVLVAAIVAGLATTVLSVIGPHEDQTYRDTVSPWFRSLFIFQPDIQAMSEASFAFQLHTLIGMALFIIWPFTRLVHAFTAPIHYLFRPYIVYRSRDGRPTTARGIRRGWAPVGTRDREPDRTPRRSRRSSR</sequence>
<evidence type="ECO:0000256" key="10">
    <source>
        <dbReference type="ARBA" id="ARBA00022989"/>
    </source>
</evidence>
<feature type="binding site" description="axial binding residue" evidence="20">
    <location>
        <position position="204"/>
    </location>
    <ligand>
        <name>heme b</name>
        <dbReference type="ChEBI" id="CHEBI:60344"/>
        <label>1</label>
    </ligand>
    <ligandPart>
        <name>Fe</name>
        <dbReference type="ChEBI" id="CHEBI:18248"/>
    </ligandPart>
</feature>
<evidence type="ECO:0000256" key="17">
    <source>
        <dbReference type="ARBA" id="ARBA00061196"/>
    </source>
</evidence>
<feature type="transmembrane region" description="Helical" evidence="22">
    <location>
        <begin position="86"/>
        <end position="108"/>
    </location>
</feature>
<keyword evidence="11 24" id="KW-0560">Oxidoreductase</keyword>
<evidence type="ECO:0000256" key="9">
    <source>
        <dbReference type="ARBA" id="ARBA00022982"/>
    </source>
</evidence>
<evidence type="ECO:0000256" key="7">
    <source>
        <dbReference type="ARBA" id="ARBA00022692"/>
    </source>
</evidence>
<dbReference type="InterPro" id="IPR023234">
    <property type="entry name" value="NarG-like_domain"/>
</dbReference>
<keyword evidence="9" id="KW-0249">Electron transport</keyword>
<proteinExistence type="inferred from homology"/>
<dbReference type="SUPFAM" id="SSF103501">
    <property type="entry name" value="Respiratory nitrate reductase 1 gamma chain"/>
    <property type="match status" value="1"/>
</dbReference>
<dbReference type="Proteomes" id="UP000576969">
    <property type="component" value="Unassembled WGS sequence"/>
</dbReference>
<evidence type="ECO:0000256" key="2">
    <source>
        <dbReference type="ARBA" id="ARBA00001970"/>
    </source>
</evidence>
<evidence type="ECO:0000256" key="14">
    <source>
        <dbReference type="ARBA" id="ARBA00023136"/>
    </source>
</evidence>
<comment type="caution">
    <text evidence="24">The sequence shown here is derived from an EMBL/GenBank/DDBJ whole genome shotgun (WGS) entry which is preliminary data.</text>
</comment>
<keyword evidence="14 22" id="KW-0472">Membrane</keyword>
<dbReference type="FunFam" id="1.20.950.20:FF:000001">
    <property type="entry name" value="Respiratory nitrate reductase subunit gamma"/>
    <property type="match status" value="1"/>
</dbReference>
<feature type="compositionally biased region" description="Basic and acidic residues" evidence="21">
    <location>
        <begin position="242"/>
        <end position="251"/>
    </location>
</feature>
<evidence type="ECO:0000256" key="11">
    <source>
        <dbReference type="ARBA" id="ARBA00023002"/>
    </source>
</evidence>
<comment type="cofactor">
    <cofactor evidence="1">
        <name>Mo-bis(molybdopterin guanine dinucleotide)</name>
        <dbReference type="ChEBI" id="CHEBI:60539"/>
    </cofactor>
</comment>
<keyword evidence="10 22" id="KW-1133">Transmembrane helix</keyword>
<evidence type="ECO:0000256" key="5">
    <source>
        <dbReference type="ARBA" id="ARBA00022475"/>
    </source>
</evidence>
<gene>
    <name evidence="24" type="ORF">BJ991_001540</name>
</gene>
<evidence type="ECO:0000256" key="12">
    <source>
        <dbReference type="ARBA" id="ARBA00023004"/>
    </source>
</evidence>